<keyword evidence="2" id="KW-1185">Reference proteome</keyword>
<sequence>MREFDCITVDYFKHEELLLWKIKDTGMPNFCLKGLQEFKEFSEWVQDFFSHPNRPLKFIVSASEHKGVYNMGGDLPFFLNNIKNKNISKLQEYAHLCIDAMYTMYTSFNLPVITVALLEGNAYGGGFEFALAHDFMIATEGVKLGLPENKFNLFPGMGAYSLLFRKLNTVDADRIIRSGKVFNARYFESLGLINTIAEKESATVGLHSLAKKLNERFNFEYYHSICKKKVFPLKKEELIEITDVWVDACMKISNLDLRRMEILAKAQFRKSKVLIN</sequence>
<gene>
    <name evidence="1" type="ORF">AWE51_16150</name>
</gene>
<dbReference type="InterPro" id="IPR029045">
    <property type="entry name" value="ClpP/crotonase-like_dom_sf"/>
</dbReference>
<dbReference type="CDD" id="cd06558">
    <property type="entry name" value="crotonase-like"/>
    <property type="match status" value="1"/>
</dbReference>
<dbReference type="Gene3D" id="3.90.226.10">
    <property type="entry name" value="2-enoyl-CoA Hydratase, Chain A, domain 1"/>
    <property type="match status" value="1"/>
</dbReference>
<dbReference type="SUPFAM" id="SSF52096">
    <property type="entry name" value="ClpP/crotonase"/>
    <property type="match status" value="1"/>
</dbReference>
<dbReference type="AlphaFoldDB" id="A0A163D6X8"/>
<dbReference type="EMBL" id="LQRT01000001">
    <property type="protein sequence ID" value="KZS43041.1"/>
    <property type="molecule type" value="Genomic_DNA"/>
</dbReference>
<dbReference type="GO" id="GO:0006635">
    <property type="term" value="P:fatty acid beta-oxidation"/>
    <property type="evidence" value="ECO:0007669"/>
    <property type="project" value="TreeGrafter"/>
</dbReference>
<protein>
    <submittedName>
        <fullName evidence="1">Enoyl-CoA hydratase</fullName>
    </submittedName>
</protein>
<dbReference type="OrthoDB" id="9775794at2"/>
<dbReference type="GO" id="GO:0003824">
    <property type="term" value="F:catalytic activity"/>
    <property type="evidence" value="ECO:0007669"/>
    <property type="project" value="UniProtKB-ARBA"/>
</dbReference>
<dbReference type="RefSeq" id="WP_066308530.1">
    <property type="nucleotide sequence ID" value="NZ_LQRT01000001.1"/>
</dbReference>
<dbReference type="PANTHER" id="PTHR11941">
    <property type="entry name" value="ENOYL-COA HYDRATASE-RELATED"/>
    <property type="match status" value="1"/>
</dbReference>
<dbReference type="NCBIfam" id="NF006452">
    <property type="entry name" value="PRK08788.1"/>
    <property type="match status" value="1"/>
</dbReference>
<evidence type="ECO:0000313" key="2">
    <source>
        <dbReference type="Proteomes" id="UP000076715"/>
    </source>
</evidence>
<organism evidence="1 2">
    <name type="scientific">Aquimarina aggregata</name>
    <dbReference type="NCBI Taxonomy" id="1642818"/>
    <lineage>
        <taxon>Bacteria</taxon>
        <taxon>Pseudomonadati</taxon>
        <taxon>Bacteroidota</taxon>
        <taxon>Flavobacteriia</taxon>
        <taxon>Flavobacteriales</taxon>
        <taxon>Flavobacteriaceae</taxon>
        <taxon>Aquimarina</taxon>
    </lineage>
</organism>
<evidence type="ECO:0000313" key="1">
    <source>
        <dbReference type="EMBL" id="KZS43041.1"/>
    </source>
</evidence>
<dbReference type="Gene3D" id="6.20.390.30">
    <property type="match status" value="1"/>
</dbReference>
<comment type="caution">
    <text evidence="1">The sequence shown here is derived from an EMBL/GenBank/DDBJ whole genome shotgun (WGS) entry which is preliminary data.</text>
</comment>
<reference evidence="1 2" key="1">
    <citation type="submission" date="2016-01" db="EMBL/GenBank/DDBJ databases">
        <title>The draft genome sequence of Aquimarina sp. RZW4-3-2.</title>
        <authorList>
            <person name="Wang Y."/>
        </authorList>
    </citation>
    <scope>NUCLEOTIDE SEQUENCE [LARGE SCALE GENOMIC DNA]</scope>
    <source>
        <strain evidence="1 2">RZW4-3-2</strain>
    </source>
</reference>
<dbReference type="Pfam" id="PF00378">
    <property type="entry name" value="ECH_1"/>
    <property type="match status" value="1"/>
</dbReference>
<dbReference type="Proteomes" id="UP000076715">
    <property type="component" value="Unassembled WGS sequence"/>
</dbReference>
<dbReference type="STRING" id="1642818.AWE51_16150"/>
<dbReference type="PANTHER" id="PTHR11941:SF54">
    <property type="entry name" value="ENOYL-COA HYDRATASE, MITOCHONDRIAL"/>
    <property type="match status" value="1"/>
</dbReference>
<proteinExistence type="predicted"/>
<name>A0A163D6X8_9FLAO</name>
<accession>A0A163D6X8</accession>
<dbReference type="InterPro" id="IPR001753">
    <property type="entry name" value="Enoyl-CoA_hydra/iso"/>
</dbReference>